<protein>
    <recommendedName>
        <fullName evidence="6">Ankyrin repeat domain-containing protein</fullName>
    </recommendedName>
</protein>
<dbReference type="EMBL" id="QGHE01000023">
    <property type="protein sequence ID" value="PWJ72819.1"/>
    <property type="molecule type" value="Genomic_DNA"/>
</dbReference>
<proteinExistence type="predicted"/>
<evidence type="ECO:0000256" key="3">
    <source>
        <dbReference type="SAM" id="SignalP"/>
    </source>
</evidence>
<dbReference type="InterPro" id="IPR002110">
    <property type="entry name" value="Ankyrin_rpt"/>
</dbReference>
<sequence>MIRKVILLPLMFSLLTLQACDDMKKIHPEDYFSGSQLQLAQAIEDGNVDEVEKLSTRTDLNKPGEKDLTLLYYALSEASKKDVNRLNIMSVLVKHGANPLQYVVDMGTVATNTAGYADPVFVKALIKGGMDKKARFESTPIIFYGTNEKAFPTLKYLVEIGTDVNAKDSLGQTAIFEGMYGRQYDQVEYLLHHGAHANVTDVNNVTFNQLLDKIISNTNKDNTKALNKLEDIRNLAQKN</sequence>
<name>A0ABD6XJQ2_ENTAG</name>
<dbReference type="RefSeq" id="WP_227028407.1">
    <property type="nucleotide sequence ID" value="NZ_QGHE01000023.1"/>
</dbReference>
<dbReference type="PANTHER" id="PTHR24141">
    <property type="entry name" value="2-5A-DEPENDENT RIBONUCLEASE"/>
    <property type="match status" value="1"/>
</dbReference>
<feature type="signal peptide" evidence="3">
    <location>
        <begin position="1"/>
        <end position="19"/>
    </location>
</feature>
<accession>A0ABD6XJQ2</accession>
<keyword evidence="1" id="KW-0677">Repeat</keyword>
<dbReference type="InterPro" id="IPR036770">
    <property type="entry name" value="Ankyrin_rpt-contain_sf"/>
</dbReference>
<comment type="caution">
    <text evidence="4">The sequence shown here is derived from an EMBL/GenBank/DDBJ whole genome shotgun (WGS) entry which is preliminary data.</text>
</comment>
<dbReference type="SMART" id="SM00248">
    <property type="entry name" value="ANK"/>
    <property type="match status" value="3"/>
</dbReference>
<keyword evidence="3" id="KW-0732">Signal</keyword>
<dbReference type="PROSITE" id="PS51257">
    <property type="entry name" value="PROKAR_LIPOPROTEIN"/>
    <property type="match status" value="1"/>
</dbReference>
<organism evidence="4 5">
    <name type="scientific">Enterobacter agglomerans</name>
    <name type="common">Erwinia herbicola</name>
    <name type="synonym">Pantoea agglomerans</name>
    <dbReference type="NCBI Taxonomy" id="549"/>
    <lineage>
        <taxon>Bacteria</taxon>
        <taxon>Pseudomonadati</taxon>
        <taxon>Pseudomonadota</taxon>
        <taxon>Gammaproteobacteria</taxon>
        <taxon>Enterobacterales</taxon>
        <taxon>Erwiniaceae</taxon>
        <taxon>Pantoea</taxon>
        <taxon>Pantoea agglomerans group</taxon>
    </lineage>
</organism>
<evidence type="ECO:0000313" key="4">
    <source>
        <dbReference type="EMBL" id="PWJ72819.1"/>
    </source>
</evidence>
<dbReference type="Gene3D" id="1.25.40.20">
    <property type="entry name" value="Ankyrin repeat-containing domain"/>
    <property type="match status" value="2"/>
</dbReference>
<dbReference type="Proteomes" id="UP000245996">
    <property type="component" value="Unassembled WGS sequence"/>
</dbReference>
<evidence type="ECO:0000256" key="2">
    <source>
        <dbReference type="ARBA" id="ARBA00023043"/>
    </source>
</evidence>
<evidence type="ECO:0000313" key="5">
    <source>
        <dbReference type="Proteomes" id="UP000245996"/>
    </source>
</evidence>
<gene>
    <name evidence="4" type="ORF">C7430_1237</name>
</gene>
<evidence type="ECO:0008006" key="6">
    <source>
        <dbReference type="Google" id="ProtNLM"/>
    </source>
</evidence>
<reference evidence="4 5" key="1">
    <citation type="submission" date="2018-05" db="EMBL/GenBank/DDBJ databases">
        <title>Genomic Encyclopedia of Type Strains, Phase IV (KMG-V): Genome sequencing to study the core and pangenomes of soil and plant-associated prokaryotes.</title>
        <authorList>
            <person name="Whitman W."/>
        </authorList>
    </citation>
    <scope>NUCLEOTIDE SEQUENCE [LARGE SCALE GENOMIC DNA]</scope>
    <source>
        <strain evidence="4 5">PNG 92-11</strain>
    </source>
</reference>
<keyword evidence="2" id="KW-0040">ANK repeat</keyword>
<dbReference type="AlphaFoldDB" id="A0ABD6XJQ2"/>
<feature type="chain" id="PRO_5044745178" description="Ankyrin repeat domain-containing protein" evidence="3">
    <location>
        <begin position="20"/>
        <end position="239"/>
    </location>
</feature>
<dbReference type="Pfam" id="PF12796">
    <property type="entry name" value="Ank_2"/>
    <property type="match status" value="1"/>
</dbReference>
<evidence type="ECO:0000256" key="1">
    <source>
        <dbReference type="ARBA" id="ARBA00022737"/>
    </source>
</evidence>
<dbReference type="SUPFAM" id="SSF48403">
    <property type="entry name" value="Ankyrin repeat"/>
    <property type="match status" value="1"/>
</dbReference>
<dbReference type="PANTHER" id="PTHR24141:SF1">
    <property type="entry name" value="2-5A-DEPENDENT RIBONUCLEASE"/>
    <property type="match status" value="1"/>
</dbReference>